<feature type="transmembrane region" description="Helical" evidence="5">
    <location>
        <begin position="167"/>
        <end position="195"/>
    </location>
</feature>
<dbReference type="PANTHER" id="PTHR12483">
    <property type="entry name" value="SOLUTE CARRIER FAMILY 31 COPPER TRANSPORTERS"/>
    <property type="match status" value="1"/>
</dbReference>
<comment type="caution">
    <text evidence="5">Lacks conserved residue(s) required for the propagation of feature annotation.</text>
</comment>
<protein>
    <recommendedName>
        <fullName evidence="5">Copper transport protein</fullName>
    </recommendedName>
</protein>
<dbReference type="OMA" id="YKQQETG"/>
<evidence type="ECO:0000313" key="8">
    <source>
        <dbReference type="Proteomes" id="UP000007494"/>
    </source>
</evidence>
<comment type="subcellular location">
    <subcellularLocation>
        <location evidence="1 5">Membrane</location>
        <topology evidence="1 5">Multi-pass membrane protein</topology>
    </subcellularLocation>
</comment>
<dbReference type="GeneID" id="13445338"/>
<evidence type="ECO:0000313" key="6">
    <source>
        <dbReference type="EMBL" id="CBZ56115.1"/>
    </source>
</evidence>
<dbReference type="EMBL" id="FR823393">
    <property type="protein sequence ID" value="CBZ56115.1"/>
    <property type="molecule type" value="Genomic_DNA"/>
</dbReference>
<evidence type="ECO:0000256" key="2">
    <source>
        <dbReference type="ARBA" id="ARBA00022692"/>
    </source>
</evidence>
<dbReference type="OrthoDB" id="161814at2759"/>
<dbReference type="VEuPathDB" id="ToxoDB:NCLIV_065410"/>
<dbReference type="AlphaFoldDB" id="F0VQW8"/>
<evidence type="ECO:0000256" key="4">
    <source>
        <dbReference type="ARBA" id="ARBA00023136"/>
    </source>
</evidence>
<keyword evidence="5" id="KW-0187">Copper transport</keyword>
<keyword evidence="5" id="KW-0186">Copper</keyword>
<gene>
    <name evidence="7" type="ORF">BN1204_065410</name>
    <name evidence="6" type="ORF">NCLIV_065410</name>
</gene>
<dbReference type="RefSeq" id="XP_003886141.1">
    <property type="nucleotide sequence ID" value="XM_003886092.1"/>
</dbReference>
<keyword evidence="2 5" id="KW-0812">Transmembrane</keyword>
<feature type="transmembrane region" description="Helical" evidence="5">
    <location>
        <begin position="52"/>
        <end position="73"/>
    </location>
</feature>
<keyword evidence="5" id="KW-0813">Transport</keyword>
<dbReference type="PANTHER" id="PTHR12483:SF27">
    <property type="entry name" value="COPPER TRANSPORT PROTEIN CTR1"/>
    <property type="match status" value="1"/>
</dbReference>
<keyword evidence="5" id="KW-0406">Ion transport</keyword>
<evidence type="ECO:0000256" key="5">
    <source>
        <dbReference type="RuleBase" id="RU367022"/>
    </source>
</evidence>
<accession>F0VQW8</accession>
<keyword evidence="3 5" id="KW-1133">Transmembrane helix</keyword>
<dbReference type="Pfam" id="PF04145">
    <property type="entry name" value="Ctr"/>
    <property type="match status" value="2"/>
</dbReference>
<dbReference type="GO" id="GO:0005886">
    <property type="term" value="C:plasma membrane"/>
    <property type="evidence" value="ECO:0007669"/>
    <property type="project" value="TreeGrafter"/>
</dbReference>
<keyword evidence="4 5" id="KW-0472">Membrane</keyword>
<sequence>MAVPRSSTGCAVCSAHPASHAETAVRHPKPLITPLSPLSLSLPRFQGNWTKFLYALGILVATATQPVLCRLSIDGMPLPMAFELSTSVVYLFEDLPTRTQGQFAAACIVTCILGLVCVILKVIRRYVEKWLVSQENAGRTKVIFGSFPVYANGVRFLVAFVNYSWDYMLMLLAMTFNVGIFISLLLGIALGFFLLGDLLSVQLGPTKKPWTPCQCPNHPCYKQQETGEGTIVQRSPPPV</sequence>
<feature type="transmembrane region" description="Helical" evidence="5">
    <location>
        <begin position="103"/>
        <end position="122"/>
    </location>
</feature>
<evidence type="ECO:0000256" key="1">
    <source>
        <dbReference type="ARBA" id="ARBA00004141"/>
    </source>
</evidence>
<reference evidence="6" key="2">
    <citation type="submission" date="2011-03" db="EMBL/GenBank/DDBJ databases">
        <title>Comparative genomics and transcriptomics of Neospora caninum and Toxoplasma gondii.</title>
        <authorList>
            <person name="Reid A.J."/>
            <person name="Sohal A."/>
            <person name="Harris D."/>
            <person name="Quail M."/>
            <person name="Sanders M."/>
            <person name="Berriman M."/>
            <person name="Wastling J.M."/>
            <person name="Pain A."/>
        </authorList>
    </citation>
    <scope>NUCLEOTIDE SEQUENCE</scope>
    <source>
        <strain evidence="6">Liverpool</strain>
    </source>
</reference>
<comment type="similarity">
    <text evidence="5">Belongs to the copper transporter (Ctr) (TC 1.A.56) family. SLC31A subfamily.</text>
</comment>
<proteinExistence type="inferred from homology"/>
<dbReference type="EMBL" id="LN714487">
    <property type="protein sequence ID" value="CEL70870.1"/>
    <property type="molecule type" value="Genomic_DNA"/>
</dbReference>
<dbReference type="eggNOG" id="ENOG502QYMJ">
    <property type="taxonomic scope" value="Eukaryota"/>
</dbReference>
<keyword evidence="8" id="KW-1185">Reference proteome</keyword>
<dbReference type="GO" id="GO:0005375">
    <property type="term" value="F:copper ion transmembrane transporter activity"/>
    <property type="evidence" value="ECO:0007669"/>
    <property type="project" value="UniProtKB-UniRule"/>
</dbReference>
<evidence type="ECO:0000256" key="3">
    <source>
        <dbReference type="ARBA" id="ARBA00022989"/>
    </source>
</evidence>
<feature type="transmembrane region" description="Helical" evidence="5">
    <location>
        <begin position="142"/>
        <end position="161"/>
    </location>
</feature>
<reference evidence="8" key="3">
    <citation type="journal article" date="2012" name="PLoS Pathog.">
        <title>Comparative genomics of the apicomplexan parasites Toxoplasma gondii and Neospora caninum: Coccidia differing in host range and transmission strategy.</title>
        <authorList>
            <person name="Reid A.J."/>
            <person name="Vermont S.J."/>
            <person name="Cotton J.A."/>
            <person name="Harris D."/>
            <person name="Hill-Cawthorne G.A."/>
            <person name="Konen-Waisman S."/>
            <person name="Latham S.M."/>
            <person name="Mourier T."/>
            <person name="Norton R."/>
            <person name="Quail M.A."/>
            <person name="Sanders M."/>
            <person name="Shanmugam D."/>
            <person name="Sohal A."/>
            <person name="Wasmuth J.D."/>
            <person name="Brunk B."/>
            <person name="Grigg M.E."/>
            <person name="Howard J.C."/>
            <person name="Parkinson J."/>
            <person name="Roos D.S."/>
            <person name="Trees A.J."/>
            <person name="Berriman M."/>
            <person name="Pain A."/>
            <person name="Wastling J.M."/>
        </authorList>
    </citation>
    <scope>NUCLEOTIDE SEQUENCE [LARGE SCALE GENOMIC DNA]</scope>
    <source>
        <strain evidence="8">Liverpool</strain>
    </source>
</reference>
<name>F0VQW8_NEOCL</name>
<reference evidence="6" key="1">
    <citation type="submission" date="2011-02" db="EMBL/GenBank/DDBJ databases">
        <authorList>
            <person name="Aslett M."/>
        </authorList>
    </citation>
    <scope>NUCLEOTIDE SEQUENCE</scope>
    <source>
        <strain evidence="6">Liverpool</strain>
    </source>
</reference>
<organism evidence="6 8">
    <name type="scientific">Neospora caninum (strain Liverpool)</name>
    <dbReference type="NCBI Taxonomy" id="572307"/>
    <lineage>
        <taxon>Eukaryota</taxon>
        <taxon>Sar</taxon>
        <taxon>Alveolata</taxon>
        <taxon>Apicomplexa</taxon>
        <taxon>Conoidasida</taxon>
        <taxon>Coccidia</taxon>
        <taxon>Eucoccidiorida</taxon>
        <taxon>Eimeriorina</taxon>
        <taxon>Sarcocystidae</taxon>
        <taxon>Neospora</taxon>
    </lineage>
</organism>
<reference evidence="7" key="4">
    <citation type="journal article" date="2015" name="PLoS ONE">
        <title>Comprehensive Evaluation of Toxoplasma gondii VEG and Neospora caninum LIV Genomes with Tachyzoite Stage Transcriptome and Proteome Defines Novel Transcript Features.</title>
        <authorList>
            <person name="Ramaprasad A."/>
            <person name="Mourier T."/>
            <person name="Naeem R."/>
            <person name="Malas T.B."/>
            <person name="Moussa E."/>
            <person name="Panigrahi A."/>
            <person name="Vermont S.J."/>
            <person name="Otto T.D."/>
            <person name="Wastling J."/>
            <person name="Pain A."/>
        </authorList>
    </citation>
    <scope>NUCLEOTIDE SEQUENCE</scope>
    <source>
        <strain evidence="7">Liverpool</strain>
    </source>
</reference>
<evidence type="ECO:0000313" key="7">
    <source>
        <dbReference type="EMBL" id="CEL70870.1"/>
    </source>
</evidence>
<dbReference type="Proteomes" id="UP000007494">
    <property type="component" value="Chromosome XII"/>
</dbReference>
<dbReference type="InParanoid" id="F0VQW8"/>
<dbReference type="InterPro" id="IPR007274">
    <property type="entry name" value="Cop_transporter"/>
</dbReference>